<dbReference type="PANTHER" id="PTHR11559">
    <property type="entry name" value="CARBOXYLESTERASE"/>
    <property type="match status" value="1"/>
</dbReference>
<evidence type="ECO:0000256" key="1">
    <source>
        <dbReference type="ARBA" id="ARBA00005964"/>
    </source>
</evidence>
<dbReference type="Proteomes" id="UP001221142">
    <property type="component" value="Unassembled WGS sequence"/>
</dbReference>
<reference evidence="5" key="1">
    <citation type="submission" date="2023-03" db="EMBL/GenBank/DDBJ databases">
        <title>Massive genome expansion in bonnet fungi (Mycena s.s.) driven by repeated elements and novel gene families across ecological guilds.</title>
        <authorList>
            <consortium name="Lawrence Berkeley National Laboratory"/>
            <person name="Harder C.B."/>
            <person name="Miyauchi S."/>
            <person name="Viragh M."/>
            <person name="Kuo A."/>
            <person name="Thoen E."/>
            <person name="Andreopoulos B."/>
            <person name="Lu D."/>
            <person name="Skrede I."/>
            <person name="Drula E."/>
            <person name="Henrissat B."/>
            <person name="Morin E."/>
            <person name="Kohler A."/>
            <person name="Barry K."/>
            <person name="LaButti K."/>
            <person name="Morin E."/>
            <person name="Salamov A."/>
            <person name="Lipzen A."/>
            <person name="Mereny Z."/>
            <person name="Hegedus B."/>
            <person name="Baldrian P."/>
            <person name="Stursova M."/>
            <person name="Weitz H."/>
            <person name="Taylor A."/>
            <person name="Grigoriev I.V."/>
            <person name="Nagy L.G."/>
            <person name="Martin F."/>
            <person name="Kauserud H."/>
        </authorList>
    </citation>
    <scope>NUCLEOTIDE SEQUENCE</scope>
    <source>
        <strain evidence="5">9284</strain>
    </source>
</reference>
<dbReference type="EC" id="3.1.1.-" evidence="3"/>
<evidence type="ECO:0000313" key="5">
    <source>
        <dbReference type="EMBL" id="KAJ7651345.1"/>
    </source>
</evidence>
<accession>A0AAD7G222</accession>
<organism evidence="5 6">
    <name type="scientific">Roridomyces roridus</name>
    <dbReference type="NCBI Taxonomy" id="1738132"/>
    <lineage>
        <taxon>Eukaryota</taxon>
        <taxon>Fungi</taxon>
        <taxon>Dikarya</taxon>
        <taxon>Basidiomycota</taxon>
        <taxon>Agaricomycotina</taxon>
        <taxon>Agaricomycetes</taxon>
        <taxon>Agaricomycetidae</taxon>
        <taxon>Agaricales</taxon>
        <taxon>Marasmiineae</taxon>
        <taxon>Mycenaceae</taxon>
        <taxon>Roridomyces</taxon>
    </lineage>
</organism>
<evidence type="ECO:0000256" key="2">
    <source>
        <dbReference type="ARBA" id="ARBA00022801"/>
    </source>
</evidence>
<evidence type="ECO:0000313" key="6">
    <source>
        <dbReference type="Proteomes" id="UP001221142"/>
    </source>
</evidence>
<dbReference type="InterPro" id="IPR019819">
    <property type="entry name" value="Carboxylesterase_B_CS"/>
</dbReference>
<gene>
    <name evidence="5" type="ORF">FB45DRAFT_820850</name>
</gene>
<dbReference type="AlphaFoldDB" id="A0AAD7G222"/>
<comment type="similarity">
    <text evidence="1 3">Belongs to the type-B carboxylesterase/lipase family.</text>
</comment>
<dbReference type="InterPro" id="IPR050309">
    <property type="entry name" value="Type-B_Carboxylest/Lipase"/>
</dbReference>
<dbReference type="GO" id="GO:0016787">
    <property type="term" value="F:hydrolase activity"/>
    <property type="evidence" value="ECO:0007669"/>
    <property type="project" value="UniProtKB-KW"/>
</dbReference>
<evidence type="ECO:0000259" key="4">
    <source>
        <dbReference type="Pfam" id="PF00135"/>
    </source>
</evidence>
<dbReference type="InterPro" id="IPR002018">
    <property type="entry name" value="CarbesteraseB"/>
</dbReference>
<dbReference type="SUPFAM" id="SSF53474">
    <property type="entry name" value="alpha/beta-Hydrolases"/>
    <property type="match status" value="1"/>
</dbReference>
<evidence type="ECO:0000256" key="3">
    <source>
        <dbReference type="RuleBase" id="RU361235"/>
    </source>
</evidence>
<dbReference type="EMBL" id="JARKIF010000001">
    <property type="protein sequence ID" value="KAJ7651345.1"/>
    <property type="molecule type" value="Genomic_DNA"/>
</dbReference>
<dbReference type="Pfam" id="PF00135">
    <property type="entry name" value="COesterase"/>
    <property type="match status" value="1"/>
</dbReference>
<keyword evidence="2 3" id="KW-0378">Hydrolase</keyword>
<proteinExistence type="inferred from homology"/>
<dbReference type="InterPro" id="IPR029058">
    <property type="entry name" value="AB_hydrolase_fold"/>
</dbReference>
<dbReference type="Gene3D" id="3.40.50.1820">
    <property type="entry name" value="alpha/beta hydrolase"/>
    <property type="match status" value="1"/>
</dbReference>
<comment type="caution">
    <text evidence="5">The sequence shown here is derived from an EMBL/GenBank/DDBJ whole genome shotgun (WGS) entry which is preliminary data.</text>
</comment>
<protein>
    <recommendedName>
        <fullName evidence="3">Carboxylic ester hydrolase</fullName>
        <ecNumber evidence="3">3.1.1.-</ecNumber>
    </recommendedName>
</protein>
<sequence>MPAMRPFLVPAISALNYTLGGPKITLDYGVFQGSAVGNLSTFLGVPYSQPVTRFELPKPPTTLQGLQDATAFGPACPQQAMNPPELPDFSSSFFAHKDSSISEDCLFLNVITPSSSTAASKLPVFVWFHGGGFEIGSARGKMTWPLVERSMATDQPIVLVTPQYRVSAFGFLGGTQVGEAGISNLGLRDQIAALEWVQANIAAFGGDPARVVISGGSAGAISASLLLLDNKRFEQTALFSGAFMVSGAPPKLSSLAAGQPSYDALVADNGCNSADDTLACLKAVPFEQFMESVNRTPNLFWYSSLMNVWRPRVDGEVLVTDPLVSVMRGQYAKVPIITGTCEDEGTVFSMSTLNITTNEQFEEYIHSNYLPHATPAQVKRIAELYPQDPAQGSPFDTGDANAITPQYKRLASFQGDYIFTGSRRFLLQQAAKTQPAWSWVNKRDKGTPTYGASHGSDFPVWFPEAYDSDDFSGVDMMLNFVNTLNPNHHSHGIKSASGGVSWPTWDTPSPSGGETSLLIFSDEGLVEVEAEEFRAEAIGYLFELLLKQAEVEEADGEWVLVD</sequence>
<dbReference type="InterPro" id="IPR019826">
    <property type="entry name" value="Carboxylesterase_B_AS"/>
</dbReference>
<name>A0AAD7G222_9AGAR</name>
<feature type="domain" description="Carboxylesterase type B" evidence="4">
    <location>
        <begin position="22"/>
        <end position="505"/>
    </location>
</feature>
<keyword evidence="6" id="KW-1185">Reference proteome</keyword>
<dbReference type="PROSITE" id="PS00122">
    <property type="entry name" value="CARBOXYLESTERASE_B_1"/>
    <property type="match status" value="1"/>
</dbReference>
<dbReference type="PROSITE" id="PS00941">
    <property type="entry name" value="CARBOXYLESTERASE_B_2"/>
    <property type="match status" value="1"/>
</dbReference>